<dbReference type="PANTHER" id="PTHR34653:SF1">
    <property type="entry name" value="FLAGELLAR HOOK-BASAL BODY COMPLEX PROTEIN FLIE"/>
    <property type="match status" value="1"/>
</dbReference>
<sequence length="109" mass="11846">MDVTSAINSLGTDYVSKVSQAMQDSATGSTAKTDSTFDSIYNAVSGLLDSTNTYIQQAQQAEVDFALGNMTNTHELGVYQQKANMALQYTVAIRDKALEAYKEIMNMSI</sequence>
<keyword evidence="5" id="KW-0966">Cell projection</keyword>
<gene>
    <name evidence="4" type="primary">fliE</name>
    <name evidence="5" type="ORF">WMO37_02915</name>
</gene>
<evidence type="ECO:0000256" key="1">
    <source>
        <dbReference type="ARBA" id="ARBA00004117"/>
    </source>
</evidence>
<proteinExistence type="inferred from homology"/>
<evidence type="ECO:0000313" key="5">
    <source>
        <dbReference type="EMBL" id="MEQ2553965.1"/>
    </source>
</evidence>
<dbReference type="PANTHER" id="PTHR34653">
    <property type="match status" value="1"/>
</dbReference>
<evidence type="ECO:0000313" key="6">
    <source>
        <dbReference type="Proteomes" id="UP001546774"/>
    </source>
</evidence>
<comment type="subcellular location">
    <subcellularLocation>
        <location evidence="1 4">Bacterial flagellum basal body</location>
    </subcellularLocation>
</comment>
<dbReference type="HAMAP" id="MF_00724">
    <property type="entry name" value="FliE"/>
    <property type="match status" value="1"/>
</dbReference>
<organism evidence="5 6">
    <name type="scientific">Lachnospira intestinalis</name>
    <dbReference type="NCBI Taxonomy" id="3133158"/>
    <lineage>
        <taxon>Bacteria</taxon>
        <taxon>Bacillati</taxon>
        <taxon>Bacillota</taxon>
        <taxon>Clostridia</taxon>
        <taxon>Lachnospirales</taxon>
        <taxon>Lachnospiraceae</taxon>
        <taxon>Lachnospira</taxon>
    </lineage>
</organism>
<keyword evidence="3 4" id="KW-0975">Bacterial flagellum</keyword>
<dbReference type="Proteomes" id="UP001546774">
    <property type="component" value="Unassembled WGS sequence"/>
</dbReference>
<protein>
    <recommendedName>
        <fullName evidence="4">Flagellar hook-basal body complex protein FliE</fullName>
    </recommendedName>
</protein>
<evidence type="ECO:0000256" key="2">
    <source>
        <dbReference type="ARBA" id="ARBA00009272"/>
    </source>
</evidence>
<dbReference type="InterPro" id="IPR001624">
    <property type="entry name" value="FliE"/>
</dbReference>
<evidence type="ECO:0000256" key="3">
    <source>
        <dbReference type="ARBA" id="ARBA00023143"/>
    </source>
</evidence>
<accession>A0ABV1H2P1</accession>
<comment type="caution">
    <text evidence="5">The sequence shown here is derived from an EMBL/GenBank/DDBJ whole genome shotgun (WGS) entry which is preliminary data.</text>
</comment>
<reference evidence="5" key="1">
    <citation type="submission" date="2024-03" db="EMBL/GenBank/DDBJ databases">
        <title>Human intestinal bacterial collection.</title>
        <authorList>
            <person name="Pauvert C."/>
            <person name="Hitch T.C.A."/>
            <person name="Clavel T."/>
        </authorList>
    </citation>
    <scope>NUCLEOTIDE SEQUENCE [LARGE SCALE GENOMIC DNA]</scope>
    <source>
        <strain evidence="5">CLA-AA-H89B</strain>
    </source>
</reference>
<name>A0ABV1H2P1_9FIRM</name>
<dbReference type="EMBL" id="JBBMFS010000002">
    <property type="protein sequence ID" value="MEQ2553965.1"/>
    <property type="molecule type" value="Genomic_DNA"/>
</dbReference>
<evidence type="ECO:0000256" key="4">
    <source>
        <dbReference type="HAMAP-Rule" id="MF_00724"/>
    </source>
</evidence>
<keyword evidence="5" id="KW-0969">Cilium</keyword>
<dbReference type="Pfam" id="PF02049">
    <property type="entry name" value="FliE"/>
    <property type="match status" value="1"/>
</dbReference>
<keyword evidence="5" id="KW-0282">Flagellum</keyword>
<comment type="similarity">
    <text evidence="2 4">Belongs to the FliE family.</text>
</comment>
<keyword evidence="6" id="KW-1185">Reference proteome</keyword>